<gene>
    <name evidence="4" type="ordered locus">TPASS_0845</name>
</gene>
<evidence type="ECO:0000313" key="5">
    <source>
        <dbReference type="Proteomes" id="UP000001202"/>
    </source>
</evidence>
<protein>
    <recommendedName>
        <fullName evidence="2">UPF0178 protein TPASS_0845</fullName>
    </recommendedName>
</protein>
<evidence type="ECO:0000256" key="1">
    <source>
        <dbReference type="ARBA" id="ARBA00008522"/>
    </source>
</evidence>
<evidence type="ECO:0000256" key="3">
    <source>
        <dbReference type="SAM" id="MobiDB-lite"/>
    </source>
</evidence>
<comment type="similarity">
    <text evidence="1 2">Belongs to the UPF0178 family.</text>
</comment>
<dbReference type="InterPro" id="IPR003791">
    <property type="entry name" value="UPF0178"/>
</dbReference>
<evidence type="ECO:0000313" key="4">
    <source>
        <dbReference type="EMBL" id="ACD71262.1"/>
    </source>
</evidence>
<dbReference type="PATRIC" id="fig|455434.6.peg.834"/>
<dbReference type="PANTHER" id="PTHR35146">
    <property type="entry name" value="UPF0178 PROTEIN YAII"/>
    <property type="match status" value="1"/>
</dbReference>
<dbReference type="Proteomes" id="UP000001202">
    <property type="component" value="Chromosome"/>
</dbReference>
<organism evidence="4 5">
    <name type="scientific">Treponema pallidum subsp. pallidum (strain SS14)</name>
    <dbReference type="NCBI Taxonomy" id="455434"/>
    <lineage>
        <taxon>Bacteria</taxon>
        <taxon>Pseudomonadati</taxon>
        <taxon>Spirochaetota</taxon>
        <taxon>Spirochaetia</taxon>
        <taxon>Spirochaetales</taxon>
        <taxon>Treponemataceae</taxon>
        <taxon>Treponema</taxon>
    </lineage>
</organism>
<dbReference type="HAMAP" id="MF_00489">
    <property type="entry name" value="UPF0178"/>
    <property type="match status" value="1"/>
</dbReference>
<name>A0A0H3BLG2_TREPS</name>
<reference evidence="4 5" key="1">
    <citation type="journal article" date="2008" name="BMC Microbiol.">
        <title>Complete genome sequence of Treponema pallidum ssp. pallidum strain SS14 determined with oligonucleotide arrays.</title>
        <authorList>
            <person name="Matejkova P."/>
            <person name="Strouhal M."/>
            <person name="Smajs D."/>
            <person name="Norris S.J."/>
            <person name="Palzkill T."/>
            <person name="Petrosino J.F."/>
            <person name="Sodergren E."/>
            <person name="Norton J.E."/>
            <person name="Singh J."/>
            <person name="Richmond T.A."/>
            <person name="Molla M.N."/>
            <person name="Albert T.J."/>
            <person name="Weinstock G.M."/>
        </authorList>
    </citation>
    <scope>NUCLEOTIDE SEQUENCE [LARGE SCALE GENOMIC DNA]</scope>
    <source>
        <strain evidence="4 5">SS14</strain>
    </source>
</reference>
<dbReference type="Pfam" id="PF02639">
    <property type="entry name" value="DUF188"/>
    <property type="match status" value="1"/>
</dbReference>
<proteinExistence type="inferred from homology"/>
<evidence type="ECO:0000256" key="2">
    <source>
        <dbReference type="HAMAP-Rule" id="MF_00489"/>
    </source>
</evidence>
<dbReference type="PANTHER" id="PTHR35146:SF1">
    <property type="entry name" value="UPF0178 PROTEIN YAII"/>
    <property type="match status" value="1"/>
</dbReference>
<sequence length="196" mass="21642">MCAGAIEGCVLLCVRDVPAVTLWVDADSCPARVRVLVARAAARLGCVARFVANRPIPLVQSPHCIMVETQPVDQAADRHIIAYARAGDLVVTRDIVLAKAIVDARISVINDRGDVYTEENIRERLSVRNFMYDLRGQGLAPETTSPFGRRDAARFADSLDRETAKLLRLARRREAKTGEEQCDWPSAQGKSQTGRR</sequence>
<dbReference type="AlphaFoldDB" id="A0A0H3BLG2"/>
<dbReference type="KEGG" id="tpp:TPASS_0845"/>
<accession>A0A0H3BLG2</accession>
<dbReference type="EMBL" id="CP000805">
    <property type="protein sequence ID" value="ACD71262.1"/>
    <property type="molecule type" value="Genomic_DNA"/>
</dbReference>
<feature type="region of interest" description="Disordered" evidence="3">
    <location>
        <begin position="174"/>
        <end position="196"/>
    </location>
</feature>